<dbReference type="PANTHER" id="PTHR45897:SF4">
    <property type="entry name" value="HIGH-AFFINITY CHOLINE TRANSPORTER 1"/>
    <property type="match status" value="1"/>
</dbReference>
<reference evidence="14" key="1">
    <citation type="submission" date="2022-03" db="EMBL/GenBank/DDBJ databases">
        <authorList>
            <person name="Martin C."/>
        </authorList>
    </citation>
    <scope>NUCLEOTIDE SEQUENCE</scope>
</reference>
<keyword evidence="3" id="KW-0813">Transport</keyword>
<gene>
    <name evidence="14" type="ORF">OFUS_LOCUS20488</name>
</gene>
<evidence type="ECO:0000256" key="8">
    <source>
        <dbReference type="ARBA" id="ARBA00023053"/>
    </source>
</evidence>
<evidence type="ECO:0000256" key="2">
    <source>
        <dbReference type="ARBA" id="ARBA00006434"/>
    </source>
</evidence>
<dbReference type="Gene3D" id="1.20.1730.10">
    <property type="entry name" value="Sodium/glucose cotransporter"/>
    <property type="match status" value="1"/>
</dbReference>
<evidence type="ECO:0000313" key="15">
    <source>
        <dbReference type="Proteomes" id="UP000749559"/>
    </source>
</evidence>
<dbReference type="Proteomes" id="UP000749559">
    <property type="component" value="Unassembled WGS sequence"/>
</dbReference>
<dbReference type="InterPro" id="IPR038377">
    <property type="entry name" value="Na/Glc_symporter_sf"/>
</dbReference>
<evidence type="ECO:0000256" key="7">
    <source>
        <dbReference type="ARBA" id="ARBA00022989"/>
    </source>
</evidence>
<dbReference type="GO" id="GO:0005886">
    <property type="term" value="C:plasma membrane"/>
    <property type="evidence" value="ECO:0007669"/>
    <property type="project" value="TreeGrafter"/>
</dbReference>
<dbReference type="InterPro" id="IPR052244">
    <property type="entry name" value="Choline_transporter"/>
</dbReference>
<proteinExistence type="inferred from homology"/>
<keyword evidence="9" id="KW-0406">Ion transport</keyword>
<comment type="caution">
    <text evidence="14">The sequence shown here is derived from an EMBL/GenBank/DDBJ whole genome shotgun (WGS) entry which is preliminary data.</text>
</comment>
<keyword evidence="15" id="KW-1185">Reference proteome</keyword>
<evidence type="ECO:0000256" key="1">
    <source>
        <dbReference type="ARBA" id="ARBA00004141"/>
    </source>
</evidence>
<keyword evidence="10" id="KW-0472">Membrane</keyword>
<keyword evidence="8" id="KW-0915">Sodium</keyword>
<evidence type="ECO:0000256" key="3">
    <source>
        <dbReference type="ARBA" id="ARBA00022448"/>
    </source>
</evidence>
<evidence type="ECO:0000256" key="5">
    <source>
        <dbReference type="ARBA" id="ARBA00022847"/>
    </source>
</evidence>
<evidence type="ECO:0000256" key="4">
    <source>
        <dbReference type="ARBA" id="ARBA00022692"/>
    </source>
</evidence>
<keyword evidence="12" id="KW-0739">Sodium transport</keyword>
<dbReference type="OrthoDB" id="546820at2759"/>
<dbReference type="GO" id="GO:0008292">
    <property type="term" value="P:acetylcholine biosynthetic process"/>
    <property type="evidence" value="ECO:0007669"/>
    <property type="project" value="TreeGrafter"/>
</dbReference>
<evidence type="ECO:0000256" key="13">
    <source>
        <dbReference type="RuleBase" id="RU362091"/>
    </source>
</evidence>
<protein>
    <submittedName>
        <fullName evidence="14">Uncharacterized protein</fullName>
    </submittedName>
</protein>
<dbReference type="GO" id="GO:0005307">
    <property type="term" value="F:choline:sodium symporter activity"/>
    <property type="evidence" value="ECO:0007669"/>
    <property type="project" value="TreeGrafter"/>
</dbReference>
<dbReference type="Pfam" id="PF00474">
    <property type="entry name" value="SSF"/>
    <property type="match status" value="1"/>
</dbReference>
<evidence type="ECO:0000256" key="11">
    <source>
        <dbReference type="ARBA" id="ARBA00023180"/>
    </source>
</evidence>
<sequence length="540" mass="57879">MVDVAGGVVLVVFYVIILLIGILAAKYTKTEGASETERSLVAGRQLNLGVGIISMAASAVGGGFLNGFAESVALYGVVWMLMPIGGMIALCISSFAFGGVMRKRRYLTMLDPFNEKYGKEVTAVLFLGALFADIVWAAAILSALGSSLQVMIELDFVISVVVSAAIAVFYTMIGQMIAVAYTDVVELAFIIIGLSIAIPFAATNENVNLSSLSETPEKWRGTIEPMQIASYIDMFLALWILSSVPWQCFIQRFLSAKSVRGAKIMGVVGGILVAIVGVAPITIGVIGIATDWKNTSYGEDPIPNEANMILPLVIFHLTPEPVAIIGLCAITAAVMSSIDSAILGSSGMFTQNVYRVIIHKKASPRELTWVRRVSLVVLGVGASLIAIYGGKTVIGLYYISADIALVVFAPQLICSMYIDVSNGYGAMLGSGLALVLIFGNGVSALDISPFVPYPPYDSENVFPVRILCVIVALLTTVIISYFTKMMFKKRLLARRFDILNQFSTTVMVNADIPVGQELKSDGNKDTYEAKDLNAEAFDNP</sequence>
<accession>A0A8J1TUX9</accession>
<keyword evidence="4" id="KW-0812">Transmembrane</keyword>
<keyword evidence="7" id="KW-1133">Transmembrane helix</keyword>
<dbReference type="PANTHER" id="PTHR45897">
    <property type="entry name" value="HIGH-AFFINITY CHOLINE TRANSPORTER 1"/>
    <property type="match status" value="1"/>
</dbReference>
<evidence type="ECO:0000313" key="14">
    <source>
        <dbReference type="EMBL" id="CAH1796033.1"/>
    </source>
</evidence>
<organism evidence="14 15">
    <name type="scientific">Owenia fusiformis</name>
    <name type="common">Polychaete worm</name>
    <dbReference type="NCBI Taxonomy" id="6347"/>
    <lineage>
        <taxon>Eukaryota</taxon>
        <taxon>Metazoa</taxon>
        <taxon>Spiralia</taxon>
        <taxon>Lophotrochozoa</taxon>
        <taxon>Annelida</taxon>
        <taxon>Polychaeta</taxon>
        <taxon>Sedentaria</taxon>
        <taxon>Canalipalpata</taxon>
        <taxon>Sabellida</taxon>
        <taxon>Oweniida</taxon>
        <taxon>Oweniidae</taxon>
        <taxon>Owenia</taxon>
    </lineage>
</organism>
<keyword evidence="6" id="KW-0530">Neurotransmitter biosynthesis</keyword>
<keyword evidence="5" id="KW-0769">Symport</keyword>
<evidence type="ECO:0000256" key="9">
    <source>
        <dbReference type="ARBA" id="ARBA00023065"/>
    </source>
</evidence>
<comment type="subcellular location">
    <subcellularLocation>
        <location evidence="1">Membrane</location>
        <topology evidence="1">Multi-pass membrane protein</topology>
    </subcellularLocation>
</comment>
<evidence type="ECO:0000256" key="12">
    <source>
        <dbReference type="ARBA" id="ARBA00023201"/>
    </source>
</evidence>
<dbReference type="AlphaFoldDB" id="A0A8J1TUX9"/>
<evidence type="ECO:0000256" key="10">
    <source>
        <dbReference type="ARBA" id="ARBA00023136"/>
    </source>
</evidence>
<dbReference type="InterPro" id="IPR001734">
    <property type="entry name" value="Na/solute_symporter"/>
</dbReference>
<evidence type="ECO:0000256" key="6">
    <source>
        <dbReference type="ARBA" id="ARBA00022979"/>
    </source>
</evidence>
<dbReference type="PROSITE" id="PS50283">
    <property type="entry name" value="NA_SOLUT_SYMP_3"/>
    <property type="match status" value="1"/>
</dbReference>
<dbReference type="CDD" id="cd11474">
    <property type="entry name" value="SLC5sbd_CHT"/>
    <property type="match status" value="1"/>
</dbReference>
<keyword evidence="11" id="KW-0325">Glycoprotein</keyword>
<dbReference type="EMBL" id="CAIIXF020000010">
    <property type="protein sequence ID" value="CAH1796033.1"/>
    <property type="molecule type" value="Genomic_DNA"/>
</dbReference>
<comment type="similarity">
    <text evidence="2 13">Belongs to the sodium:solute symporter (SSF) (TC 2.A.21) family.</text>
</comment>
<name>A0A8J1TUX9_OWEFU</name>